<dbReference type="Proteomes" id="UP000249061">
    <property type="component" value="Unassembled WGS sequence"/>
</dbReference>
<protein>
    <recommendedName>
        <fullName evidence="2">Putative auto-transporter adhesin head GIN domain-containing protein</fullName>
    </recommendedName>
</protein>
<evidence type="ECO:0000313" key="4">
    <source>
        <dbReference type="Proteomes" id="UP000249061"/>
    </source>
</evidence>
<name>A0A2W5T225_9BACT</name>
<dbReference type="Pfam" id="PF10988">
    <property type="entry name" value="DUF2807"/>
    <property type="match status" value="1"/>
</dbReference>
<proteinExistence type="predicted"/>
<sequence>MAGLMIVSDGRGIKRGMTRLLLAALVPFVVLTGCWNQIDGGPAASDTRTQDAFSRVRLESGLTASFKPGSPSVTINSQQKVIDNIDTIVRDGRLHVRLKPGVKVSSLEWTEILITGTDVAQLEASGGSTLNATELTGANIDFDVSGGSEITASGTVTAVDLEVSGGSKAKIHVSAETAKVEVSGGSSVEVTATGKVRGEASGGSKVRVAGGGDLAGVESSGGSVVSVLEP</sequence>
<organism evidence="3 4">
    <name type="scientific">Archangium gephyra</name>
    <dbReference type="NCBI Taxonomy" id="48"/>
    <lineage>
        <taxon>Bacteria</taxon>
        <taxon>Pseudomonadati</taxon>
        <taxon>Myxococcota</taxon>
        <taxon>Myxococcia</taxon>
        <taxon>Myxococcales</taxon>
        <taxon>Cystobacterineae</taxon>
        <taxon>Archangiaceae</taxon>
        <taxon>Archangium</taxon>
    </lineage>
</organism>
<evidence type="ECO:0000313" key="3">
    <source>
        <dbReference type="EMBL" id="PZR09112.1"/>
    </source>
</evidence>
<feature type="region of interest" description="Disordered" evidence="1">
    <location>
        <begin position="199"/>
        <end position="230"/>
    </location>
</feature>
<evidence type="ECO:0000259" key="2">
    <source>
        <dbReference type="Pfam" id="PF10988"/>
    </source>
</evidence>
<dbReference type="EMBL" id="QFQP01000022">
    <property type="protein sequence ID" value="PZR09112.1"/>
    <property type="molecule type" value="Genomic_DNA"/>
</dbReference>
<dbReference type="Gene3D" id="2.160.20.120">
    <property type="match status" value="1"/>
</dbReference>
<dbReference type="AlphaFoldDB" id="A0A2W5T225"/>
<accession>A0A2W5T225</accession>
<evidence type="ECO:0000256" key="1">
    <source>
        <dbReference type="SAM" id="MobiDB-lite"/>
    </source>
</evidence>
<feature type="compositionally biased region" description="Low complexity" evidence="1">
    <location>
        <begin position="216"/>
        <end position="230"/>
    </location>
</feature>
<reference evidence="3 4" key="1">
    <citation type="submission" date="2017-08" db="EMBL/GenBank/DDBJ databases">
        <title>Infants hospitalized years apart are colonized by the same room-sourced microbial strains.</title>
        <authorList>
            <person name="Brooks B."/>
            <person name="Olm M.R."/>
            <person name="Firek B.A."/>
            <person name="Baker R."/>
            <person name="Thomas B.C."/>
            <person name="Morowitz M.J."/>
            <person name="Banfield J.F."/>
        </authorList>
    </citation>
    <scope>NUCLEOTIDE SEQUENCE [LARGE SCALE GENOMIC DNA]</scope>
    <source>
        <strain evidence="3">S2_003_000_R2_14</strain>
    </source>
</reference>
<comment type="caution">
    <text evidence="3">The sequence shown here is derived from an EMBL/GenBank/DDBJ whole genome shotgun (WGS) entry which is preliminary data.</text>
</comment>
<feature type="domain" description="Putative auto-transporter adhesin head GIN" evidence="2">
    <location>
        <begin position="53"/>
        <end position="211"/>
    </location>
</feature>
<dbReference type="InterPro" id="IPR021255">
    <property type="entry name" value="DUF2807"/>
</dbReference>
<gene>
    <name evidence="3" type="ORF">DI536_23040</name>
</gene>